<reference evidence="2 3" key="1">
    <citation type="submission" date="2017-09" db="EMBL/GenBank/DDBJ databases">
        <title>Phage vB_EcoM_PHB05 against multidrug-resistant shiga toxin-producing Escherichia.</title>
        <authorList>
            <person name="Chen Y."/>
            <person name="Song J."/>
            <person name="Wu B."/>
        </authorList>
    </citation>
    <scope>NUCLEOTIDE SEQUENCE [LARGE SCALE GENOMIC DNA]</scope>
    <source>
        <strain evidence="2">Wastewater</strain>
    </source>
</reference>
<organism evidence="2 3">
    <name type="scientific">Escherichia phage vB_EcoM_PHB05</name>
    <dbReference type="NCBI Taxonomy" id="2041347"/>
    <lineage>
        <taxon>Viruses</taxon>
        <taxon>Duplodnaviria</taxon>
        <taxon>Heunggongvirae</taxon>
        <taxon>Uroviricota</taxon>
        <taxon>Caudoviricetes</taxon>
        <taxon>Stephanstirmvirinae</taxon>
        <taxon>Justusliebigvirus</taxon>
        <taxon>Justusliebigvirus PHB05</taxon>
    </lineage>
</organism>
<dbReference type="Proteomes" id="UP000230824">
    <property type="component" value="Segment"/>
</dbReference>
<keyword evidence="1" id="KW-0175">Coiled coil</keyword>
<evidence type="ECO:0000313" key="2">
    <source>
        <dbReference type="EMBL" id="ATI15752.1"/>
    </source>
</evidence>
<accession>A0A291LA18</accession>
<dbReference type="EMBL" id="MF805809">
    <property type="protein sequence ID" value="ATI15752.1"/>
    <property type="molecule type" value="Genomic_DNA"/>
</dbReference>
<keyword evidence="3" id="KW-1185">Reference proteome</keyword>
<dbReference type="RefSeq" id="YP_009984378.1">
    <property type="nucleotide sequence ID" value="NC_052652.1"/>
</dbReference>
<name>A0A291LA18_9CAUD</name>
<dbReference type="GeneID" id="62611722"/>
<dbReference type="KEGG" id="vg:62611722"/>
<evidence type="ECO:0000313" key="3">
    <source>
        <dbReference type="Proteomes" id="UP000230824"/>
    </source>
</evidence>
<evidence type="ECO:0000256" key="1">
    <source>
        <dbReference type="SAM" id="Coils"/>
    </source>
</evidence>
<protein>
    <submittedName>
        <fullName evidence="2">Uncharacterized protein</fullName>
    </submittedName>
</protein>
<feature type="coiled-coil region" evidence="1">
    <location>
        <begin position="85"/>
        <end position="112"/>
    </location>
</feature>
<proteinExistence type="predicted"/>
<sequence length="228" mass="25915">MKEIMFEGHRYEVPDNANFMARDITGDVFWFEDEPVFSSNKHWFSQQSSSENMTFGYVEPKVRCRAASSLVKIAQDDQENTPDVVSALLKYIAELENKIKEAETKVKARSAIIESMSERILELEDLCGEAYQVVGALACEAEMFETSEQVSHMLDNLSECKMIHDDVLPFCCNVNKTEQTEDSETVYVPLMCVPDHLKGVFSCKWSLLSVNNCGENYSANIELLKHVK</sequence>